<feature type="compositionally biased region" description="Gly residues" evidence="1">
    <location>
        <begin position="303"/>
        <end position="314"/>
    </location>
</feature>
<name>A0AAU8INQ3_9ACTN</name>
<feature type="region of interest" description="Disordered" evidence="1">
    <location>
        <begin position="303"/>
        <end position="468"/>
    </location>
</feature>
<feature type="transmembrane region" description="Helical" evidence="2">
    <location>
        <begin position="140"/>
        <end position="158"/>
    </location>
</feature>
<sequence>MIIDAVTGFIGSIIEGILKPVRELLAATLLATPNVTEQEPVKRMWQSSLAAAIALYVLFIMAGGITVMGYETMQSRYALKQIAPRLLLGMVASASSLTVMDKAIQLANALSGAVMGTSTKEVGQGLAEHIFPLFLARAQLYLALFALLLLIMVCAVLFGYVVRVAVLALLAVAAPLALACHAHPLSDGVARLWWRALWGCLAIQIAQSMAFVLSLKLFFAPGNTVLDFPNPGRLGPLLAGLALFWVLFKIPGWCTQVILRGTPITPPRGGGMVRKLRQIALWQLLNTAAPGAGSLLARRGGGGGLGRLGGGGARRPGPPGGGPRPRGPSGGPRRGSPAGPGGRRPPRPGPGGPPSAPGARPGLAGPGPGPAATTGTPTSPAPTSPAPPPARPAQGGTRSVPHPAQARRRRQLSLPIPVTRVPARPPRPVQTRLPVNAPRVPRTPPATTPPTPVRAPAPAGQSARTAVPRARQLALPIPAARVRVRPPRPVQLRLPLEPPTAPPASPRR</sequence>
<dbReference type="AlphaFoldDB" id="A0AAU8INQ3"/>
<evidence type="ECO:0000313" key="3">
    <source>
        <dbReference type="EMBL" id="XCJ69484.1"/>
    </source>
</evidence>
<gene>
    <name evidence="3" type="ORF">ABII15_05685</name>
</gene>
<keyword evidence="2" id="KW-0812">Transmembrane</keyword>
<dbReference type="PRINTS" id="PR01217">
    <property type="entry name" value="PRICHEXTENSN"/>
</dbReference>
<protein>
    <submittedName>
        <fullName evidence="3">Conjugal transfer protein TrbL family protein</fullName>
    </submittedName>
</protein>
<evidence type="ECO:0000256" key="2">
    <source>
        <dbReference type="SAM" id="Phobius"/>
    </source>
</evidence>
<dbReference type="EMBL" id="CP159534">
    <property type="protein sequence ID" value="XCJ69484.1"/>
    <property type="molecule type" value="Genomic_DNA"/>
</dbReference>
<feature type="compositionally biased region" description="Gly residues" evidence="1">
    <location>
        <begin position="328"/>
        <end position="342"/>
    </location>
</feature>
<keyword evidence="2" id="KW-0472">Membrane</keyword>
<feature type="compositionally biased region" description="Pro residues" evidence="1">
    <location>
        <begin position="379"/>
        <end position="391"/>
    </location>
</feature>
<dbReference type="Pfam" id="PF19590">
    <property type="entry name" value="TrbL_3"/>
    <property type="match status" value="1"/>
</dbReference>
<evidence type="ECO:0000256" key="1">
    <source>
        <dbReference type="SAM" id="MobiDB-lite"/>
    </source>
</evidence>
<feature type="transmembrane region" description="Helical" evidence="2">
    <location>
        <begin position="239"/>
        <end position="259"/>
    </location>
</feature>
<proteinExistence type="predicted"/>
<feature type="transmembrane region" description="Helical" evidence="2">
    <location>
        <begin position="49"/>
        <end position="70"/>
    </location>
</feature>
<organism evidence="3">
    <name type="scientific">Streptomyces tabacisoli</name>
    <dbReference type="NCBI Taxonomy" id="3156398"/>
    <lineage>
        <taxon>Bacteria</taxon>
        <taxon>Bacillati</taxon>
        <taxon>Actinomycetota</taxon>
        <taxon>Actinomycetes</taxon>
        <taxon>Kitasatosporales</taxon>
        <taxon>Streptomycetaceae</taxon>
        <taxon>Streptomyces</taxon>
    </lineage>
</organism>
<dbReference type="RefSeq" id="WP_353941171.1">
    <property type="nucleotide sequence ID" value="NZ_CP159534.1"/>
</dbReference>
<accession>A0AAU8INQ3</accession>
<feature type="compositionally biased region" description="Pro residues" evidence="1">
    <location>
        <begin position="316"/>
        <end position="326"/>
    </location>
</feature>
<feature type="transmembrane region" description="Helical" evidence="2">
    <location>
        <begin position="196"/>
        <end position="219"/>
    </location>
</feature>
<dbReference type="InterPro" id="IPR045782">
    <property type="entry name" value="TrbL_3"/>
</dbReference>
<dbReference type="KEGG" id="stac:ABII15_05685"/>
<reference evidence="3" key="1">
    <citation type="submission" date="2024-06" db="EMBL/GenBank/DDBJ databases">
        <title>Streptomyces sp. strain HUAS MG91 genome sequences.</title>
        <authorList>
            <person name="Mo P."/>
        </authorList>
    </citation>
    <scope>NUCLEOTIDE SEQUENCE</scope>
    <source>
        <strain evidence="3">HUAS MG91</strain>
    </source>
</reference>
<feature type="compositionally biased region" description="Pro residues" evidence="1">
    <location>
        <begin position="441"/>
        <end position="455"/>
    </location>
</feature>
<keyword evidence="2" id="KW-1133">Transmembrane helix</keyword>
<feature type="compositionally biased region" description="Pro residues" evidence="1">
    <location>
        <begin position="347"/>
        <end position="356"/>
    </location>
</feature>
<feature type="transmembrane region" description="Helical" evidence="2">
    <location>
        <begin position="164"/>
        <end position="184"/>
    </location>
</feature>